<dbReference type="Pfam" id="PF00535">
    <property type="entry name" value="Glycos_transf_2"/>
    <property type="match status" value="1"/>
</dbReference>
<feature type="region of interest" description="Disordered" evidence="4">
    <location>
        <begin position="123"/>
        <end position="142"/>
    </location>
</feature>
<dbReference type="InterPro" id="IPR029044">
    <property type="entry name" value="Nucleotide-diphossugar_trans"/>
</dbReference>
<reference evidence="6 7" key="1">
    <citation type="journal article" date="2014" name="Int. J. Syst. Evol. Microbiol.">
        <title>Streptomyces hoynatensis sp. nov., isolated from deep marine sediment.</title>
        <authorList>
            <person name="Veyisoglu A."/>
            <person name="Sahin N."/>
        </authorList>
    </citation>
    <scope>NUCLEOTIDE SEQUENCE [LARGE SCALE GENOMIC DNA]</scope>
    <source>
        <strain evidence="6 7">KCTC 29097</strain>
    </source>
</reference>
<dbReference type="InterPro" id="IPR050834">
    <property type="entry name" value="Glycosyltransf_2"/>
</dbReference>
<evidence type="ECO:0000256" key="2">
    <source>
        <dbReference type="ARBA" id="ARBA00022676"/>
    </source>
</evidence>
<evidence type="ECO:0000256" key="4">
    <source>
        <dbReference type="SAM" id="MobiDB-lite"/>
    </source>
</evidence>
<evidence type="ECO:0000259" key="5">
    <source>
        <dbReference type="Pfam" id="PF00535"/>
    </source>
</evidence>
<protein>
    <submittedName>
        <fullName evidence="6">Glycosyltransferase</fullName>
    </submittedName>
</protein>
<keyword evidence="2" id="KW-0328">Glycosyltransferase</keyword>
<feature type="domain" description="Glycosyltransferase 2-like" evidence="5">
    <location>
        <begin position="8"/>
        <end position="165"/>
    </location>
</feature>
<dbReference type="Proteomes" id="UP000272474">
    <property type="component" value="Unassembled WGS sequence"/>
</dbReference>
<evidence type="ECO:0000313" key="7">
    <source>
        <dbReference type="Proteomes" id="UP000272474"/>
    </source>
</evidence>
<gene>
    <name evidence="6" type="ORF">D7294_19465</name>
</gene>
<name>A0A3A9YVL1_9ACTN</name>
<organism evidence="6 7">
    <name type="scientific">Streptomyces hoynatensis</name>
    <dbReference type="NCBI Taxonomy" id="1141874"/>
    <lineage>
        <taxon>Bacteria</taxon>
        <taxon>Bacillati</taxon>
        <taxon>Actinomycetota</taxon>
        <taxon>Actinomycetes</taxon>
        <taxon>Kitasatosporales</taxon>
        <taxon>Streptomycetaceae</taxon>
        <taxon>Streptomyces</taxon>
    </lineage>
</organism>
<sequence length="292" mass="31567">MPHSPVGVVIATRNRAASLASTLERLCALPERPQIVVVDNDSADDTGARVERFPGVRLLRLPDNRGALARNIGARALALPYVAFSDDDSWWAPGALAAAAESLDADPRIGLLAARTLVAPRQTPDPLNRTLASSPLGGPAEPPALPGPQVLGFLGCAAVARREAFLAVGGYHPLLFFGAEETLLAYDLTAAGWLVCYAPQVTAVHQPADGERPQRRTLVRRNETLTSWLRRPAHIALRDTWRLTRAAPRDPAARQALRQLLPRMPAALRGRRRLPPEVEAGVRRLEADHAGR</sequence>
<dbReference type="PANTHER" id="PTHR43685:SF5">
    <property type="entry name" value="GLYCOSYLTRANSFERASE EPSE-RELATED"/>
    <property type="match status" value="1"/>
</dbReference>
<dbReference type="PANTHER" id="PTHR43685">
    <property type="entry name" value="GLYCOSYLTRANSFERASE"/>
    <property type="match status" value="1"/>
</dbReference>
<keyword evidence="3 6" id="KW-0808">Transferase</keyword>
<evidence type="ECO:0000256" key="1">
    <source>
        <dbReference type="ARBA" id="ARBA00006739"/>
    </source>
</evidence>
<comment type="caution">
    <text evidence="6">The sequence shown here is derived from an EMBL/GenBank/DDBJ whole genome shotgun (WGS) entry which is preliminary data.</text>
</comment>
<dbReference type="SUPFAM" id="SSF53448">
    <property type="entry name" value="Nucleotide-diphospho-sugar transferases"/>
    <property type="match status" value="1"/>
</dbReference>
<dbReference type="Gene3D" id="3.90.550.10">
    <property type="entry name" value="Spore Coat Polysaccharide Biosynthesis Protein SpsA, Chain A"/>
    <property type="match status" value="1"/>
</dbReference>
<evidence type="ECO:0000313" key="6">
    <source>
        <dbReference type="EMBL" id="RKN40088.1"/>
    </source>
</evidence>
<comment type="similarity">
    <text evidence="1">Belongs to the glycosyltransferase 2 family.</text>
</comment>
<accession>A0A3A9YVL1</accession>
<dbReference type="OrthoDB" id="9787979at2"/>
<dbReference type="AlphaFoldDB" id="A0A3A9YVL1"/>
<dbReference type="RefSeq" id="WP_120681487.1">
    <property type="nucleotide sequence ID" value="NZ_RBAL01000011.1"/>
</dbReference>
<dbReference type="InterPro" id="IPR001173">
    <property type="entry name" value="Glyco_trans_2-like"/>
</dbReference>
<evidence type="ECO:0000256" key="3">
    <source>
        <dbReference type="ARBA" id="ARBA00022679"/>
    </source>
</evidence>
<proteinExistence type="inferred from homology"/>
<dbReference type="GO" id="GO:0016757">
    <property type="term" value="F:glycosyltransferase activity"/>
    <property type="evidence" value="ECO:0007669"/>
    <property type="project" value="UniProtKB-KW"/>
</dbReference>
<keyword evidence="7" id="KW-1185">Reference proteome</keyword>
<dbReference type="EMBL" id="RBAL01000011">
    <property type="protein sequence ID" value="RKN40088.1"/>
    <property type="molecule type" value="Genomic_DNA"/>
</dbReference>